<comment type="similarity">
    <text evidence="1 2">Belongs to the short-chain dehydrogenases/reductases (SDR) family.</text>
</comment>
<protein>
    <submittedName>
        <fullName evidence="3">Uncharacterized protein</fullName>
    </submittedName>
</protein>
<evidence type="ECO:0000256" key="1">
    <source>
        <dbReference type="ARBA" id="ARBA00006484"/>
    </source>
</evidence>
<gene>
    <name evidence="3" type="ORF">DP939_07795</name>
</gene>
<dbReference type="CDD" id="cd05374">
    <property type="entry name" value="17beta-HSD-like_SDR_c"/>
    <property type="match status" value="1"/>
</dbReference>
<dbReference type="Gene3D" id="3.40.50.720">
    <property type="entry name" value="NAD(P)-binding Rossmann-like Domain"/>
    <property type="match status" value="1"/>
</dbReference>
<accession>A0A366M5T1</accession>
<proteinExistence type="inferred from homology"/>
<dbReference type="EMBL" id="QMEY01000002">
    <property type="protein sequence ID" value="RBQ20954.1"/>
    <property type="molecule type" value="Genomic_DNA"/>
</dbReference>
<evidence type="ECO:0000313" key="4">
    <source>
        <dbReference type="Proteomes" id="UP000253303"/>
    </source>
</evidence>
<dbReference type="PANTHER" id="PTHR43976:SF9">
    <property type="entry name" value="OXIDOREDUCTASE"/>
    <property type="match status" value="1"/>
</dbReference>
<dbReference type="Pfam" id="PF00106">
    <property type="entry name" value="adh_short"/>
    <property type="match status" value="1"/>
</dbReference>
<dbReference type="InterPro" id="IPR020904">
    <property type="entry name" value="Sc_DH/Rdtase_CS"/>
</dbReference>
<dbReference type="AlphaFoldDB" id="A0A366M5T1"/>
<dbReference type="InterPro" id="IPR036291">
    <property type="entry name" value="NAD(P)-bd_dom_sf"/>
</dbReference>
<dbReference type="PRINTS" id="PR00081">
    <property type="entry name" value="GDHRDH"/>
</dbReference>
<keyword evidence="4" id="KW-1185">Reference proteome</keyword>
<dbReference type="InterPro" id="IPR051911">
    <property type="entry name" value="SDR_oxidoreductase"/>
</dbReference>
<reference evidence="3 4" key="1">
    <citation type="submission" date="2018-06" db="EMBL/GenBank/DDBJ databases">
        <title>Sphaerisporangium craniellae sp. nov., isolated from a marine sponge in the South China Sea.</title>
        <authorList>
            <person name="Li L."/>
        </authorList>
    </citation>
    <scope>NUCLEOTIDE SEQUENCE [LARGE SCALE GENOMIC DNA]</scope>
    <source>
        <strain evidence="3 4">LHW63015</strain>
    </source>
</reference>
<dbReference type="Proteomes" id="UP000253303">
    <property type="component" value="Unassembled WGS sequence"/>
</dbReference>
<dbReference type="PANTHER" id="PTHR43976">
    <property type="entry name" value="SHORT CHAIN DEHYDROGENASE"/>
    <property type="match status" value="1"/>
</dbReference>
<organism evidence="3 4">
    <name type="scientific">Spongiactinospora rosea</name>
    <dbReference type="NCBI Taxonomy" id="2248750"/>
    <lineage>
        <taxon>Bacteria</taxon>
        <taxon>Bacillati</taxon>
        <taxon>Actinomycetota</taxon>
        <taxon>Actinomycetes</taxon>
        <taxon>Streptosporangiales</taxon>
        <taxon>Streptosporangiaceae</taxon>
        <taxon>Spongiactinospora</taxon>
    </lineage>
</organism>
<dbReference type="PRINTS" id="PR00080">
    <property type="entry name" value="SDRFAMILY"/>
</dbReference>
<comment type="caution">
    <text evidence="3">The sequence shown here is derived from an EMBL/GenBank/DDBJ whole genome shotgun (WGS) entry which is preliminary data.</text>
</comment>
<dbReference type="InterPro" id="IPR002347">
    <property type="entry name" value="SDR_fam"/>
</dbReference>
<evidence type="ECO:0000256" key="2">
    <source>
        <dbReference type="RuleBase" id="RU000363"/>
    </source>
</evidence>
<dbReference type="SUPFAM" id="SSF51735">
    <property type="entry name" value="NAD(P)-binding Rossmann-fold domains"/>
    <property type="match status" value="1"/>
</dbReference>
<evidence type="ECO:0000313" key="3">
    <source>
        <dbReference type="EMBL" id="RBQ20954.1"/>
    </source>
</evidence>
<name>A0A366M5T1_9ACTN</name>
<sequence length="340" mass="35259">MRLPAWAVPMPRRAPFAIWGGTPLSFANRGATPYRTSMETGTHPTLERGDIMTVALASGASTGFGRLTVEALARRGHQVFAGLRDIGGRNEKAAAELAAIAAAEAIDLRVVELDVTDQASADRAVAAVIDAAGRIDAVVNNAGMIFPGPVEAFTAEEAQRQFDVNVFGALRVSRAALPWLRRQGSGVLIQVGSTSSRVTIPYSGLYAASKAALAGLTEAWHHELAPFGVESVIVDAAPHSTNIGVNAVMPADAARMGAYAEGFGGFVAALSERQTQAPADPRVVSDAIVALVESPAGERPLRTVVAPASQRDAIRSVNTAATEAARAVSADMGVAAFLAL</sequence>
<dbReference type="PROSITE" id="PS00061">
    <property type="entry name" value="ADH_SHORT"/>
    <property type="match status" value="1"/>
</dbReference>